<protein>
    <submittedName>
        <fullName evidence="2">Glycerate kinase domain protein</fullName>
    </submittedName>
</protein>
<accession>G5K549</accession>
<dbReference type="InterPro" id="IPR018197">
    <property type="entry name" value="Glycerate_kinase_RE-like"/>
</dbReference>
<dbReference type="InterPro" id="IPR036129">
    <property type="entry name" value="Glycerate_kinase_sf"/>
</dbReference>
<dbReference type="InterPro" id="IPR004381">
    <property type="entry name" value="Glycerate_kinase"/>
</dbReference>
<dbReference type="STRING" id="764299.STRIC_1937"/>
<evidence type="ECO:0000256" key="1">
    <source>
        <dbReference type="SAM" id="MobiDB-lite"/>
    </source>
</evidence>
<dbReference type="Pfam" id="PF02595">
    <property type="entry name" value="Gly_kinase"/>
    <property type="match status" value="1"/>
</dbReference>
<evidence type="ECO:0000313" key="2">
    <source>
        <dbReference type="EMBL" id="EHI69106.1"/>
    </source>
</evidence>
<evidence type="ECO:0000313" key="3">
    <source>
        <dbReference type="Proteomes" id="UP000003330"/>
    </source>
</evidence>
<dbReference type="AlphaFoldDB" id="G5K549"/>
<comment type="caution">
    <text evidence="2">The sequence shown here is derived from an EMBL/GenBank/DDBJ whole genome shotgun (WGS) entry which is preliminary data.</text>
</comment>
<dbReference type="eggNOG" id="COG1929">
    <property type="taxonomic scope" value="Bacteria"/>
</dbReference>
<organism evidence="2 3">
    <name type="scientific">Streptococcus ictaluri 707-05</name>
    <dbReference type="NCBI Taxonomy" id="764299"/>
    <lineage>
        <taxon>Bacteria</taxon>
        <taxon>Bacillati</taxon>
        <taxon>Bacillota</taxon>
        <taxon>Bacilli</taxon>
        <taxon>Lactobacillales</taxon>
        <taxon>Streptococcaceae</taxon>
        <taxon>Streptococcus</taxon>
    </lineage>
</organism>
<dbReference type="NCBIfam" id="TIGR00045">
    <property type="entry name" value="glycerate kinase"/>
    <property type="match status" value="1"/>
</dbReference>
<dbReference type="GO" id="GO:0008887">
    <property type="term" value="F:glycerate kinase activity"/>
    <property type="evidence" value="ECO:0007669"/>
    <property type="project" value="InterPro"/>
</dbReference>
<dbReference type="PANTHER" id="PTHR21599:SF0">
    <property type="entry name" value="GLYCERATE KINASE"/>
    <property type="match status" value="1"/>
</dbReference>
<reference evidence="2 3" key="1">
    <citation type="journal article" date="2014" name="Int. J. Syst. Evol. Microbiol.">
        <title>Phylogenomics and the dynamic genome evolution of the genus Streptococcus.</title>
        <authorList>
            <consortium name="The Broad Institute Genome Sequencing Platform"/>
            <person name="Richards V.P."/>
            <person name="Palmer S.R."/>
            <person name="Pavinski Bitar P.D."/>
            <person name="Qin X."/>
            <person name="Weinstock G.M."/>
            <person name="Highlander S.K."/>
            <person name="Town C.D."/>
            <person name="Burne R.A."/>
            <person name="Stanhope M.J."/>
        </authorList>
    </citation>
    <scope>NUCLEOTIDE SEQUENCE [LARGE SCALE GENOMIC DNA]</scope>
    <source>
        <strain evidence="2 3">707-05</strain>
    </source>
</reference>
<dbReference type="Proteomes" id="UP000003330">
    <property type="component" value="Unassembled WGS sequence"/>
</dbReference>
<keyword evidence="3" id="KW-1185">Reference proteome</keyword>
<name>G5K549_9STRE</name>
<proteinExistence type="predicted"/>
<dbReference type="EMBL" id="AEUX02000007">
    <property type="protein sequence ID" value="EHI69106.1"/>
    <property type="molecule type" value="Genomic_DNA"/>
</dbReference>
<keyword evidence="2" id="KW-0418">Kinase</keyword>
<feature type="region of interest" description="Disordered" evidence="1">
    <location>
        <begin position="1"/>
        <end position="22"/>
    </location>
</feature>
<sequence length="185" mass="19560">MTNPLTGPTGASRVFGPQKGADPEMVEQLDDNLKHYAALIRQDLGVDIELIPGAGAAGGLGAGLLAFTNASLRPGIDIVIDVTGLEEHIKAADYVFTGEGGMDFQTKFGKAPYGISKLAQKHQKPVFACAGYIGEKVDVLYDEGMTAIFGILSKTGSLEEALKQGKENIERTAENIARVLLVANQ</sequence>
<dbReference type="GO" id="GO:0031388">
    <property type="term" value="P:organic acid phosphorylation"/>
    <property type="evidence" value="ECO:0007669"/>
    <property type="project" value="InterPro"/>
</dbReference>
<gene>
    <name evidence="2" type="ORF">STRIC_1937</name>
</gene>
<keyword evidence="2" id="KW-0808">Transferase</keyword>
<dbReference type="Gene3D" id="3.40.50.10350">
    <property type="entry name" value="Glycerate kinase, domain 1"/>
    <property type="match status" value="1"/>
</dbReference>
<dbReference type="PANTHER" id="PTHR21599">
    <property type="entry name" value="GLYCERATE KINASE"/>
    <property type="match status" value="1"/>
</dbReference>
<dbReference type="SUPFAM" id="SSF110738">
    <property type="entry name" value="Glycerate kinase I"/>
    <property type="match status" value="1"/>
</dbReference>